<organism evidence="5 6">
    <name type="scientific">Exophiala mesophila</name>
    <name type="common">Black yeast-like fungus</name>
    <dbReference type="NCBI Taxonomy" id="212818"/>
    <lineage>
        <taxon>Eukaryota</taxon>
        <taxon>Fungi</taxon>
        <taxon>Dikarya</taxon>
        <taxon>Ascomycota</taxon>
        <taxon>Pezizomycotina</taxon>
        <taxon>Eurotiomycetes</taxon>
        <taxon>Chaetothyriomycetidae</taxon>
        <taxon>Chaetothyriales</taxon>
        <taxon>Herpotrichiellaceae</taxon>
        <taxon>Exophiala</taxon>
    </lineage>
</organism>
<dbReference type="GO" id="GO:0032259">
    <property type="term" value="P:methylation"/>
    <property type="evidence" value="ECO:0007669"/>
    <property type="project" value="UniProtKB-KW"/>
</dbReference>
<sequence>MAQKFTINQYLEHDARWDAVDAFANKHLLPPSRNKFHQALEFAYKNSIDKGLPDIASYPAQGKMLALQAQIAGAKNVLEVGTLGGYAAIWIAGGLPDDAKVTTIEIDPHHKQVAEENIANAGLSDKVTIELGSALDVIPRFTQEIQNGNRDKFDFVFIDADIQNNLAFFELALPTVRSRTPIFVDNVVGRGMVADEELARKDSRVAGIRNLIESIGANEKVEAVVVQTVSEKNYDGFLLAVAK</sequence>
<comment type="similarity">
    <text evidence="4">Belongs to the class I-like SAM-binding methyltransferase superfamily. Cation-dependent O-methyltransferase family.</text>
</comment>
<dbReference type="AlphaFoldDB" id="A0A438MXV4"/>
<dbReference type="EMBL" id="NAJM01000036">
    <property type="protein sequence ID" value="RVX68581.1"/>
    <property type="molecule type" value="Genomic_DNA"/>
</dbReference>
<evidence type="ECO:0000256" key="3">
    <source>
        <dbReference type="ARBA" id="ARBA00022691"/>
    </source>
</evidence>
<dbReference type="InterPro" id="IPR002935">
    <property type="entry name" value="SAM_O-MeTrfase"/>
</dbReference>
<dbReference type="Proteomes" id="UP000288859">
    <property type="component" value="Unassembled WGS sequence"/>
</dbReference>
<dbReference type="InterPro" id="IPR029063">
    <property type="entry name" value="SAM-dependent_MTases_sf"/>
</dbReference>
<accession>A0A438MXV4</accession>
<dbReference type="PANTHER" id="PTHR10509:SF14">
    <property type="entry name" value="CAFFEOYL-COA O-METHYLTRANSFERASE 3-RELATED"/>
    <property type="match status" value="1"/>
</dbReference>
<evidence type="ECO:0000256" key="4">
    <source>
        <dbReference type="ARBA" id="ARBA00023453"/>
    </source>
</evidence>
<dbReference type="Gene3D" id="3.40.50.150">
    <property type="entry name" value="Vaccinia Virus protein VP39"/>
    <property type="match status" value="1"/>
</dbReference>
<keyword evidence="1" id="KW-0489">Methyltransferase</keyword>
<comment type="caution">
    <text evidence="5">The sequence shown here is derived from an EMBL/GenBank/DDBJ whole genome shotgun (WGS) entry which is preliminary data.</text>
</comment>
<gene>
    <name evidence="5" type="ORF">B0A52_07008</name>
</gene>
<evidence type="ECO:0000313" key="6">
    <source>
        <dbReference type="Proteomes" id="UP000288859"/>
    </source>
</evidence>
<protein>
    <recommendedName>
        <fullName evidence="7">O-methyltransferase</fullName>
    </recommendedName>
</protein>
<evidence type="ECO:0000313" key="5">
    <source>
        <dbReference type="EMBL" id="RVX68581.1"/>
    </source>
</evidence>
<reference evidence="5 6" key="1">
    <citation type="submission" date="2017-03" db="EMBL/GenBank/DDBJ databases">
        <title>Genomes of endolithic fungi from Antarctica.</title>
        <authorList>
            <person name="Coleine C."/>
            <person name="Masonjones S."/>
            <person name="Stajich J.E."/>
        </authorList>
    </citation>
    <scope>NUCLEOTIDE SEQUENCE [LARGE SCALE GENOMIC DNA]</scope>
    <source>
        <strain evidence="5 6">CCFEE 6314</strain>
    </source>
</reference>
<keyword evidence="2" id="KW-0808">Transferase</keyword>
<dbReference type="GO" id="GO:0008757">
    <property type="term" value="F:S-adenosylmethionine-dependent methyltransferase activity"/>
    <property type="evidence" value="ECO:0007669"/>
    <property type="project" value="TreeGrafter"/>
</dbReference>
<dbReference type="SUPFAM" id="SSF53335">
    <property type="entry name" value="S-adenosyl-L-methionine-dependent methyltransferases"/>
    <property type="match status" value="1"/>
</dbReference>
<keyword evidence="3" id="KW-0949">S-adenosyl-L-methionine</keyword>
<proteinExistence type="inferred from homology"/>
<dbReference type="GO" id="GO:0008171">
    <property type="term" value="F:O-methyltransferase activity"/>
    <property type="evidence" value="ECO:0007669"/>
    <property type="project" value="InterPro"/>
</dbReference>
<dbReference type="InterPro" id="IPR050362">
    <property type="entry name" value="Cation-dep_OMT"/>
</dbReference>
<name>A0A438MXV4_EXOME</name>
<dbReference type="PROSITE" id="PS51682">
    <property type="entry name" value="SAM_OMT_I"/>
    <property type="match status" value="1"/>
</dbReference>
<dbReference type="OrthoDB" id="10251242at2759"/>
<dbReference type="VEuPathDB" id="FungiDB:PV10_06972"/>
<dbReference type="PANTHER" id="PTHR10509">
    <property type="entry name" value="O-METHYLTRANSFERASE-RELATED"/>
    <property type="match status" value="1"/>
</dbReference>
<evidence type="ECO:0008006" key="7">
    <source>
        <dbReference type="Google" id="ProtNLM"/>
    </source>
</evidence>
<dbReference type="Pfam" id="PF01596">
    <property type="entry name" value="Methyltransf_3"/>
    <property type="match status" value="1"/>
</dbReference>
<dbReference type="CDD" id="cd02440">
    <property type="entry name" value="AdoMet_MTases"/>
    <property type="match status" value="1"/>
</dbReference>
<evidence type="ECO:0000256" key="1">
    <source>
        <dbReference type="ARBA" id="ARBA00022603"/>
    </source>
</evidence>
<evidence type="ECO:0000256" key="2">
    <source>
        <dbReference type="ARBA" id="ARBA00022679"/>
    </source>
</evidence>